<feature type="domain" description="Molybdopterin-guanine dinucleotide biosynthesis protein B (MobB)" evidence="1">
    <location>
        <begin position="4"/>
        <end position="125"/>
    </location>
</feature>
<proteinExistence type="predicted"/>
<sequence length="165" mass="17816">MTKVIGFAGYSDSGKTTLIEKLVPRLEAGGLSVAVIKHDGHGHYKEVEGTDSTRWIEAGASAVAVLSPHALHLYERCAPALGQLIEQWEGRYDLIIIEGFKREPFPKIAVFRSPQQAAIVAELSERPLAWVTTDAAYASEPPGGTPIYDPDDVEGIASFIEGLAE</sequence>
<evidence type="ECO:0000313" key="2">
    <source>
        <dbReference type="EMBL" id="CAG7624892.1"/>
    </source>
</evidence>
<protein>
    <submittedName>
        <fullName evidence="2">Molybdopterin-guanine dinucleotide biosynthesis adapter protein</fullName>
    </submittedName>
</protein>
<dbReference type="GO" id="GO:0005525">
    <property type="term" value="F:GTP binding"/>
    <property type="evidence" value="ECO:0007669"/>
    <property type="project" value="InterPro"/>
</dbReference>
<dbReference type="RefSeq" id="WP_218092448.1">
    <property type="nucleotide sequence ID" value="NZ_CAJVAS010000010.1"/>
</dbReference>
<dbReference type="InterPro" id="IPR004435">
    <property type="entry name" value="MobB_dom"/>
</dbReference>
<keyword evidence="3" id="KW-1185">Reference proteome</keyword>
<dbReference type="CDD" id="cd03116">
    <property type="entry name" value="MobB"/>
    <property type="match status" value="1"/>
</dbReference>
<dbReference type="Proteomes" id="UP000693672">
    <property type="component" value="Unassembled WGS sequence"/>
</dbReference>
<comment type="caution">
    <text evidence="2">The sequence shown here is derived from an EMBL/GenBank/DDBJ whole genome shotgun (WGS) entry which is preliminary data.</text>
</comment>
<dbReference type="Pfam" id="PF03205">
    <property type="entry name" value="MobB"/>
    <property type="match status" value="1"/>
</dbReference>
<accession>A0A916NJC1</accession>
<organism evidence="2 3">
    <name type="scientific">Paenibacillus solanacearum</name>
    <dbReference type="NCBI Taxonomy" id="2048548"/>
    <lineage>
        <taxon>Bacteria</taxon>
        <taxon>Bacillati</taxon>
        <taxon>Bacillota</taxon>
        <taxon>Bacilli</taxon>
        <taxon>Bacillales</taxon>
        <taxon>Paenibacillaceae</taxon>
        <taxon>Paenibacillus</taxon>
    </lineage>
</organism>
<evidence type="ECO:0000313" key="3">
    <source>
        <dbReference type="Proteomes" id="UP000693672"/>
    </source>
</evidence>
<dbReference type="NCBIfam" id="TIGR00176">
    <property type="entry name" value="mobB"/>
    <property type="match status" value="1"/>
</dbReference>
<dbReference type="InterPro" id="IPR052539">
    <property type="entry name" value="MGD_biosynthesis_adapter"/>
</dbReference>
<evidence type="ECO:0000259" key="1">
    <source>
        <dbReference type="Pfam" id="PF03205"/>
    </source>
</evidence>
<dbReference type="GO" id="GO:0006777">
    <property type="term" value="P:Mo-molybdopterin cofactor biosynthetic process"/>
    <property type="evidence" value="ECO:0007669"/>
    <property type="project" value="InterPro"/>
</dbReference>
<dbReference type="EMBL" id="CAJVAS010000010">
    <property type="protein sequence ID" value="CAG7624892.1"/>
    <property type="molecule type" value="Genomic_DNA"/>
</dbReference>
<reference evidence="2" key="1">
    <citation type="submission" date="2021-06" db="EMBL/GenBank/DDBJ databases">
        <authorList>
            <person name="Criscuolo A."/>
        </authorList>
    </citation>
    <scope>NUCLEOTIDE SEQUENCE</scope>
    <source>
        <strain evidence="2">CIP111600</strain>
    </source>
</reference>
<dbReference type="PANTHER" id="PTHR40072:SF1">
    <property type="entry name" value="MOLYBDOPTERIN-GUANINE DINUCLEOTIDE BIOSYNTHESIS ADAPTER PROTEIN"/>
    <property type="match status" value="1"/>
</dbReference>
<dbReference type="PANTHER" id="PTHR40072">
    <property type="entry name" value="MOLYBDOPTERIN-GUANINE DINUCLEOTIDE BIOSYNTHESIS ADAPTER PROTEIN-RELATED"/>
    <property type="match status" value="1"/>
</dbReference>
<dbReference type="AlphaFoldDB" id="A0A916NJC1"/>
<gene>
    <name evidence="2" type="primary">mobB</name>
    <name evidence="2" type="ORF">PAESOLCIP111_02670</name>
</gene>
<name>A0A916NJC1_9BACL</name>